<name>A0ABY5U4B7_LACSH</name>
<organism evidence="1 2">
    <name type="scientific">Laceyella sacchari</name>
    <name type="common">Thermoactinomyces thalpophilus</name>
    <dbReference type="NCBI Taxonomy" id="37482"/>
    <lineage>
        <taxon>Bacteria</taxon>
        <taxon>Bacillati</taxon>
        <taxon>Bacillota</taxon>
        <taxon>Bacilli</taxon>
        <taxon>Bacillales</taxon>
        <taxon>Thermoactinomycetaceae</taxon>
        <taxon>Laceyella</taxon>
    </lineage>
</organism>
<gene>
    <name evidence="1" type="ORF">NYR52_15505</name>
</gene>
<evidence type="ECO:0000313" key="2">
    <source>
        <dbReference type="Proteomes" id="UP001058650"/>
    </source>
</evidence>
<protein>
    <submittedName>
        <fullName evidence="1">Uncharacterized protein</fullName>
    </submittedName>
</protein>
<dbReference type="EMBL" id="CP103866">
    <property type="protein sequence ID" value="UWE03485.1"/>
    <property type="molecule type" value="Genomic_DNA"/>
</dbReference>
<keyword evidence="2" id="KW-1185">Reference proteome</keyword>
<proteinExistence type="predicted"/>
<reference evidence="1" key="1">
    <citation type="submission" date="2022-08" db="EMBL/GenBank/DDBJ databases">
        <title>The complete genome sequence of the thermophilic bacterium Laceyella sacchari FBKL4.010 reveals the basis for tetramethylpyrazine biosynthesis in Moutai-flavor Daqu.</title>
        <authorList>
            <person name="Li D."/>
            <person name="Huang W."/>
            <person name="Wang C."/>
            <person name="Qiu S."/>
        </authorList>
    </citation>
    <scope>NUCLEOTIDE SEQUENCE</scope>
    <source>
        <strain evidence="1">FBKL4.014</strain>
    </source>
</reference>
<dbReference type="Proteomes" id="UP001058650">
    <property type="component" value="Chromosome"/>
</dbReference>
<sequence>MMKFYLDQSSLTRYASEHGERCAFCGIGQENGQAVDLVFSEELNQFMWKER</sequence>
<evidence type="ECO:0000313" key="1">
    <source>
        <dbReference type="EMBL" id="UWE03485.1"/>
    </source>
</evidence>
<dbReference type="RefSeq" id="WP_259436000.1">
    <property type="nucleotide sequence ID" value="NZ_CP103866.1"/>
</dbReference>
<accession>A0ABY5U4B7</accession>